<evidence type="ECO:0000256" key="1">
    <source>
        <dbReference type="ARBA" id="ARBA00004127"/>
    </source>
</evidence>
<organism evidence="7 8">
    <name type="scientific">Achlya hypogyna</name>
    <name type="common">Oomycete</name>
    <name type="synonym">Protoachlya hypogyna</name>
    <dbReference type="NCBI Taxonomy" id="1202772"/>
    <lineage>
        <taxon>Eukaryota</taxon>
        <taxon>Sar</taxon>
        <taxon>Stramenopiles</taxon>
        <taxon>Oomycota</taxon>
        <taxon>Saprolegniomycetes</taxon>
        <taxon>Saprolegniales</taxon>
        <taxon>Achlyaceae</taxon>
        <taxon>Achlya</taxon>
    </lineage>
</organism>
<feature type="transmembrane region" description="Helical" evidence="6">
    <location>
        <begin position="503"/>
        <end position="522"/>
    </location>
</feature>
<dbReference type="InterPro" id="IPR008217">
    <property type="entry name" value="Ccc1_fam"/>
</dbReference>
<keyword evidence="8" id="KW-1185">Reference proteome</keyword>
<sequence>MNTSAQTTYGTTTGSGSLMNQARQAHHVLDVDASKAVHIAKLGHASEAHLDNGGHIKSAVFGGLDGIITTFATVTSVAGSGLPHAVILILGLAHLVADGLSMGMGDYLSTQAETDLIKHERSRELWEMENFPEGEKAEMIELYEAKGISSEDAKLVVDTLSKYKEAFVDIMMVEELKLMPVDDDENPFIGGLVTFGSFVLFGAVPLLSYLINLLPGISLTGEQALWGSCFLTVLTLFMLGAVKGQYVGQKWYLSGAYMAINGTVAAGMGWVIGYLLALTGIQDSPVPTYGSTTSGISLTSQARQAHDAQDSHASKAVHIAKLGHANEAHLDNGGHIKSAVYGGLDGIITTFATVTSVAGSGLPHAVILILGLAHLVADGLSMGMGDLLSTQAEIDLVNHERARELWEMDNFPEGEKAEMIELYEGKGISSKDARIVVDTLAKYKEAFVDIMMVEELGLMPVDDDDNPLIGGLVTFGSFVLFGSVPLLSYLINLIPGITLSSSAALWGSTFLTVLTLFLLGAIKGQYVGQKWYISGAYMSINGTVAAGMGWVIGYLLALTGVQSMTFG</sequence>
<dbReference type="OrthoDB" id="73465at2759"/>
<proteinExistence type="inferred from homology"/>
<dbReference type="AlphaFoldDB" id="A0A1V9YC18"/>
<keyword evidence="3 6" id="KW-0812">Transmembrane</keyword>
<dbReference type="GO" id="GO:0005384">
    <property type="term" value="F:manganese ion transmembrane transporter activity"/>
    <property type="evidence" value="ECO:0007669"/>
    <property type="project" value="InterPro"/>
</dbReference>
<accession>A0A1V9YC18</accession>
<feature type="transmembrane region" description="Helical" evidence="6">
    <location>
        <begin position="361"/>
        <end position="380"/>
    </location>
</feature>
<dbReference type="GO" id="GO:0030026">
    <property type="term" value="P:intracellular manganese ion homeostasis"/>
    <property type="evidence" value="ECO:0007669"/>
    <property type="project" value="InterPro"/>
</dbReference>
<comment type="subcellular location">
    <subcellularLocation>
        <location evidence="1">Endomembrane system</location>
        <topology evidence="1">Multi-pass membrane protein</topology>
    </subcellularLocation>
</comment>
<reference evidence="7 8" key="1">
    <citation type="journal article" date="2014" name="Genome Biol. Evol.">
        <title>The secreted proteins of Achlya hypogyna and Thraustotheca clavata identify the ancestral oomycete secretome and reveal gene acquisitions by horizontal gene transfer.</title>
        <authorList>
            <person name="Misner I."/>
            <person name="Blouin N."/>
            <person name="Leonard G."/>
            <person name="Richards T.A."/>
            <person name="Lane C.E."/>
        </authorList>
    </citation>
    <scope>NUCLEOTIDE SEQUENCE [LARGE SCALE GENOMIC DNA]</scope>
    <source>
        <strain evidence="7 8">ATCC 48635</strain>
    </source>
</reference>
<keyword evidence="5 6" id="KW-0472">Membrane</keyword>
<evidence type="ECO:0000256" key="2">
    <source>
        <dbReference type="ARBA" id="ARBA00007049"/>
    </source>
</evidence>
<feature type="transmembrane region" description="Helical" evidence="6">
    <location>
        <begin position="468"/>
        <end position="491"/>
    </location>
</feature>
<dbReference type="Proteomes" id="UP000243579">
    <property type="component" value="Unassembled WGS sequence"/>
</dbReference>
<evidence type="ECO:0000256" key="3">
    <source>
        <dbReference type="ARBA" id="ARBA00022692"/>
    </source>
</evidence>
<feature type="transmembrane region" description="Helical" evidence="6">
    <location>
        <begin position="534"/>
        <end position="557"/>
    </location>
</feature>
<comment type="similarity">
    <text evidence="2">Belongs to the CCC1 family.</text>
</comment>
<evidence type="ECO:0000256" key="5">
    <source>
        <dbReference type="ARBA" id="ARBA00023136"/>
    </source>
</evidence>
<dbReference type="STRING" id="1202772.A0A1V9YC18"/>
<dbReference type="PANTHER" id="PTHR31851">
    <property type="entry name" value="FE(2+)/MN(2+) TRANSPORTER PCL1"/>
    <property type="match status" value="1"/>
</dbReference>
<dbReference type="Pfam" id="PF01988">
    <property type="entry name" value="VIT1"/>
    <property type="match status" value="2"/>
</dbReference>
<gene>
    <name evidence="7" type="ORF">ACHHYP_14945</name>
</gene>
<feature type="transmembrane region" description="Helical" evidence="6">
    <location>
        <begin position="188"/>
        <end position="211"/>
    </location>
</feature>
<evidence type="ECO:0000313" key="8">
    <source>
        <dbReference type="Proteomes" id="UP000243579"/>
    </source>
</evidence>
<evidence type="ECO:0000313" key="7">
    <source>
        <dbReference type="EMBL" id="OQR83232.1"/>
    </source>
</evidence>
<dbReference type="CDD" id="cd02434">
    <property type="entry name" value="Nodulin-21_like_3"/>
    <property type="match status" value="1"/>
</dbReference>
<feature type="transmembrane region" description="Helical" evidence="6">
    <location>
        <begin position="223"/>
        <end position="242"/>
    </location>
</feature>
<dbReference type="GO" id="GO:0012505">
    <property type="term" value="C:endomembrane system"/>
    <property type="evidence" value="ECO:0007669"/>
    <property type="project" value="UniProtKB-SubCell"/>
</dbReference>
<keyword evidence="4 6" id="KW-1133">Transmembrane helix</keyword>
<name>A0A1V9YC18_ACHHY</name>
<protein>
    <submittedName>
        <fullName evidence="7">Uncharacterized protein</fullName>
    </submittedName>
</protein>
<feature type="transmembrane region" description="Helical" evidence="6">
    <location>
        <begin position="254"/>
        <end position="277"/>
    </location>
</feature>
<comment type="caution">
    <text evidence="7">The sequence shown here is derived from an EMBL/GenBank/DDBJ whole genome shotgun (WGS) entry which is preliminary data.</text>
</comment>
<dbReference type="EMBL" id="JNBR01002254">
    <property type="protein sequence ID" value="OQR83232.1"/>
    <property type="molecule type" value="Genomic_DNA"/>
</dbReference>
<evidence type="ECO:0000256" key="4">
    <source>
        <dbReference type="ARBA" id="ARBA00022989"/>
    </source>
</evidence>
<evidence type="ECO:0000256" key="6">
    <source>
        <dbReference type="SAM" id="Phobius"/>
    </source>
</evidence>